<protein>
    <submittedName>
        <fullName evidence="1">Uncharacterized protein</fullName>
    </submittedName>
</protein>
<dbReference type="OrthoDB" id="5121440at2"/>
<evidence type="ECO:0000313" key="1">
    <source>
        <dbReference type="EMBL" id="TFC75833.1"/>
    </source>
</evidence>
<dbReference type="EMBL" id="SOGN01000071">
    <property type="protein sequence ID" value="TFC75833.1"/>
    <property type="molecule type" value="Genomic_DNA"/>
</dbReference>
<accession>A0A4R8XH34</accession>
<gene>
    <name evidence="1" type="ORF">E3T23_14940</name>
</gene>
<proteinExistence type="predicted"/>
<reference evidence="1 2" key="1">
    <citation type="submission" date="2019-03" db="EMBL/GenBank/DDBJ databases">
        <title>Genomics of glacier-inhabiting Cryobacterium strains.</title>
        <authorList>
            <person name="Liu Q."/>
            <person name="Xin Y.-H."/>
        </authorList>
    </citation>
    <scope>NUCLEOTIDE SEQUENCE [LARGE SCALE GENOMIC DNA]</scope>
    <source>
        <strain evidence="1 2">TMT2-48-2</strain>
    </source>
</reference>
<keyword evidence="2" id="KW-1185">Reference proteome</keyword>
<evidence type="ECO:0000313" key="2">
    <source>
        <dbReference type="Proteomes" id="UP000298433"/>
    </source>
</evidence>
<name>A0A4R8XH34_9MICO</name>
<dbReference type="RefSeq" id="WP_134371317.1">
    <property type="nucleotide sequence ID" value="NZ_SOGN01000071.1"/>
</dbReference>
<dbReference type="Proteomes" id="UP000298433">
    <property type="component" value="Unassembled WGS sequence"/>
</dbReference>
<comment type="caution">
    <text evidence="1">The sequence shown here is derived from an EMBL/GenBank/DDBJ whole genome shotgun (WGS) entry which is preliminary data.</text>
</comment>
<sequence>MDPDALRAAEFDFAGQSVSLERVDEAVADHLAAEGTKWMTGHGPDLDRVLSAGLLDTISGFLNDFGAAAPVPALTRTLGFEHDAVSVRPSRSTARAR</sequence>
<organism evidence="1 2">
    <name type="scientific">Cryobacterium cheniae</name>
    <dbReference type="NCBI Taxonomy" id="1259262"/>
    <lineage>
        <taxon>Bacteria</taxon>
        <taxon>Bacillati</taxon>
        <taxon>Actinomycetota</taxon>
        <taxon>Actinomycetes</taxon>
        <taxon>Micrococcales</taxon>
        <taxon>Microbacteriaceae</taxon>
        <taxon>Cryobacterium</taxon>
    </lineage>
</organism>
<dbReference type="AlphaFoldDB" id="A0A4R8XH34"/>